<comment type="subcellular location">
    <subcellularLocation>
        <location evidence="1">Cell outer membrane</location>
        <topology evidence="1">Multi-pass membrane protein</topology>
    </subcellularLocation>
</comment>
<organism evidence="12 13">
    <name type="scientific">Polymorphobacter multimanifer</name>
    <dbReference type="NCBI Taxonomy" id="1070431"/>
    <lineage>
        <taxon>Bacteria</taxon>
        <taxon>Pseudomonadati</taxon>
        <taxon>Pseudomonadota</taxon>
        <taxon>Alphaproteobacteria</taxon>
        <taxon>Sphingomonadales</taxon>
        <taxon>Sphingosinicellaceae</taxon>
        <taxon>Polymorphobacter</taxon>
    </lineage>
</organism>
<evidence type="ECO:0000256" key="5">
    <source>
        <dbReference type="ARBA" id="ARBA00022692"/>
    </source>
</evidence>
<dbReference type="AlphaFoldDB" id="A0A841LIS7"/>
<sequence>MRAHMLVAAAIAAPAAAQEVPPVDTTAATGERAAENAVRSAVDAFGTSIGRETIGLYNSDNVRGFSPTAAGNVRIDGLYFDQVWGLNPRLRRTTNIRVGLSALGSPFPAPTGIVDYAFRTPGDKTAFSLLAAANQWGNLAFEADANLPVAEKLSLGLGGAVFDDRFYNATRAGFWQLSAAARFAPSAALEIVPFVARSEGFDQTGPIFLPAGETLPPRLPRRFFTGPDWARYRGVAFNTGALVKWQVATGWELQGGLFRSLFDDARGFANLITGVTPDGIGSQLIIADPPVKFASTSGELRLTRTIPDGPRAHRIHANVRARAGDRRFGGSDVVDLGQTSIFARTTAPAPAFSFATQQRDRVRQWTAGLAYEGRWPGVGELSLGVQKTQYRKRIGLPDELPVATDASPLLFNAALAAEINPRLVAYAGYVTGLEESGIAPGNAANRNEALPAIRTSQRDAGLRLAITDDVKLVAGVFDVRKPYFNLGANGRFDALGNVINQGIEASIAGPVTKRLSIVAGAVLLRPRVTGEGVALGRVGPRPVGAISRRLELNADWRPALLDGLSFDVSASHRSTETATVSNGTVIPRRTLIDLGARYRFELAGQAATLRLQVENLTDLQGFELRGAGAFDMIAGRRIGGYLTVDL</sequence>
<evidence type="ECO:0000256" key="2">
    <source>
        <dbReference type="ARBA" id="ARBA00022448"/>
    </source>
</evidence>
<evidence type="ECO:0000256" key="9">
    <source>
        <dbReference type="ARBA" id="ARBA00023136"/>
    </source>
</evidence>
<reference evidence="12 13" key="1">
    <citation type="submission" date="2020-08" db="EMBL/GenBank/DDBJ databases">
        <title>Genomic Encyclopedia of Type Strains, Phase IV (KMG-IV): sequencing the most valuable type-strain genomes for metagenomic binning, comparative biology and taxonomic classification.</title>
        <authorList>
            <person name="Goeker M."/>
        </authorList>
    </citation>
    <scope>NUCLEOTIDE SEQUENCE [LARGE SCALE GENOMIC DNA]</scope>
    <source>
        <strain evidence="12 13">DSM 102189</strain>
    </source>
</reference>
<evidence type="ECO:0000256" key="4">
    <source>
        <dbReference type="ARBA" id="ARBA00022496"/>
    </source>
</evidence>
<evidence type="ECO:0000313" key="13">
    <source>
        <dbReference type="Proteomes" id="UP000538147"/>
    </source>
</evidence>
<keyword evidence="10" id="KW-0998">Cell outer membrane</keyword>
<dbReference type="SUPFAM" id="SSF56935">
    <property type="entry name" value="Porins"/>
    <property type="match status" value="1"/>
</dbReference>
<dbReference type="EMBL" id="JACIIV010000026">
    <property type="protein sequence ID" value="MBB6228868.1"/>
    <property type="molecule type" value="Genomic_DNA"/>
</dbReference>
<feature type="chain" id="PRO_5032578422" evidence="11">
    <location>
        <begin position="18"/>
        <end position="646"/>
    </location>
</feature>
<dbReference type="InterPro" id="IPR039426">
    <property type="entry name" value="TonB-dep_rcpt-like"/>
</dbReference>
<evidence type="ECO:0000313" key="12">
    <source>
        <dbReference type="EMBL" id="MBB6228868.1"/>
    </source>
</evidence>
<evidence type="ECO:0000256" key="11">
    <source>
        <dbReference type="SAM" id="SignalP"/>
    </source>
</evidence>
<dbReference type="Gene3D" id="2.40.170.20">
    <property type="entry name" value="TonB-dependent receptor, beta-barrel domain"/>
    <property type="match status" value="1"/>
</dbReference>
<evidence type="ECO:0000256" key="6">
    <source>
        <dbReference type="ARBA" id="ARBA00022729"/>
    </source>
</evidence>
<gene>
    <name evidence="12" type="ORF">FHS79_003061</name>
</gene>
<dbReference type="GO" id="GO:0015344">
    <property type="term" value="F:siderophore uptake transmembrane transporter activity"/>
    <property type="evidence" value="ECO:0007669"/>
    <property type="project" value="TreeGrafter"/>
</dbReference>
<protein>
    <submittedName>
        <fullName evidence="12">Iron complex outermembrane receptor protein</fullName>
    </submittedName>
</protein>
<evidence type="ECO:0000256" key="1">
    <source>
        <dbReference type="ARBA" id="ARBA00004571"/>
    </source>
</evidence>
<evidence type="ECO:0000256" key="3">
    <source>
        <dbReference type="ARBA" id="ARBA00022452"/>
    </source>
</evidence>
<keyword evidence="13" id="KW-1185">Reference proteome</keyword>
<keyword evidence="3" id="KW-1134">Transmembrane beta strand</keyword>
<dbReference type="PANTHER" id="PTHR32552">
    <property type="entry name" value="FERRICHROME IRON RECEPTOR-RELATED"/>
    <property type="match status" value="1"/>
</dbReference>
<dbReference type="InterPro" id="IPR036942">
    <property type="entry name" value="Beta-barrel_TonB_sf"/>
</dbReference>
<keyword evidence="6 11" id="KW-0732">Signal</keyword>
<dbReference type="RefSeq" id="WP_243452934.1">
    <property type="nucleotide sequence ID" value="NZ_JACIIV010000026.1"/>
</dbReference>
<name>A0A841LIS7_9SPHN</name>
<keyword evidence="4" id="KW-0410">Iron transport</keyword>
<proteinExistence type="predicted"/>
<keyword evidence="5" id="KW-0812">Transmembrane</keyword>
<evidence type="ECO:0000256" key="10">
    <source>
        <dbReference type="ARBA" id="ARBA00023237"/>
    </source>
</evidence>
<keyword evidence="12" id="KW-0675">Receptor</keyword>
<keyword evidence="7" id="KW-0408">Iron</keyword>
<keyword evidence="2" id="KW-0813">Transport</keyword>
<dbReference type="PANTHER" id="PTHR32552:SF68">
    <property type="entry name" value="FERRICHROME OUTER MEMBRANE TRANSPORTER_PHAGE RECEPTOR"/>
    <property type="match status" value="1"/>
</dbReference>
<evidence type="ECO:0000256" key="8">
    <source>
        <dbReference type="ARBA" id="ARBA00023065"/>
    </source>
</evidence>
<accession>A0A841LIS7</accession>
<keyword evidence="9" id="KW-0472">Membrane</keyword>
<dbReference type="GO" id="GO:0009279">
    <property type="term" value="C:cell outer membrane"/>
    <property type="evidence" value="ECO:0007669"/>
    <property type="project" value="UniProtKB-SubCell"/>
</dbReference>
<keyword evidence="8" id="KW-0406">Ion transport</keyword>
<feature type="signal peptide" evidence="11">
    <location>
        <begin position="1"/>
        <end position="17"/>
    </location>
</feature>
<evidence type="ECO:0000256" key="7">
    <source>
        <dbReference type="ARBA" id="ARBA00023004"/>
    </source>
</evidence>
<dbReference type="Proteomes" id="UP000538147">
    <property type="component" value="Unassembled WGS sequence"/>
</dbReference>
<comment type="caution">
    <text evidence="12">The sequence shown here is derived from an EMBL/GenBank/DDBJ whole genome shotgun (WGS) entry which is preliminary data.</text>
</comment>